<dbReference type="Pfam" id="PF11116">
    <property type="entry name" value="DUF2624"/>
    <property type="match status" value="1"/>
</dbReference>
<organism evidence="1 2">
    <name type="scientific">Alteribacter lacisalsi</name>
    <dbReference type="NCBI Taxonomy" id="2045244"/>
    <lineage>
        <taxon>Bacteria</taxon>
        <taxon>Bacillati</taxon>
        <taxon>Bacillota</taxon>
        <taxon>Bacilli</taxon>
        <taxon>Bacillales</taxon>
        <taxon>Bacillaceae</taxon>
        <taxon>Alteribacter</taxon>
    </lineage>
</organism>
<dbReference type="InterPro" id="IPR020277">
    <property type="entry name" value="DUF2624"/>
</dbReference>
<dbReference type="Proteomes" id="UP000248066">
    <property type="component" value="Unassembled WGS sequence"/>
</dbReference>
<dbReference type="EMBL" id="PDOF01000001">
    <property type="protein sequence ID" value="PYZ98661.1"/>
    <property type="molecule type" value="Genomic_DNA"/>
</dbReference>
<reference evidence="1 2" key="1">
    <citation type="submission" date="2017-10" db="EMBL/GenBank/DDBJ databases">
        <title>Bacillus sp. nov., a halophilic bacterium isolated from a Yangshapao Lake.</title>
        <authorList>
            <person name="Wang H."/>
        </authorList>
    </citation>
    <scope>NUCLEOTIDE SEQUENCE [LARGE SCALE GENOMIC DNA]</scope>
    <source>
        <strain evidence="1 2">YSP-3</strain>
    </source>
</reference>
<accession>A0A2W0HCR8</accession>
<evidence type="ECO:0000313" key="1">
    <source>
        <dbReference type="EMBL" id="PYZ98661.1"/>
    </source>
</evidence>
<proteinExistence type="predicted"/>
<keyword evidence="2" id="KW-1185">Reference proteome</keyword>
<dbReference type="RefSeq" id="WP_110518725.1">
    <property type="nucleotide sequence ID" value="NZ_PDOF01000001.1"/>
</dbReference>
<evidence type="ECO:0008006" key="3">
    <source>
        <dbReference type="Google" id="ProtNLM"/>
    </source>
</evidence>
<evidence type="ECO:0000313" key="2">
    <source>
        <dbReference type="Proteomes" id="UP000248066"/>
    </source>
</evidence>
<sequence length="89" mass="10502">MNPIVKQMINQKINSLDVKELIRLSRQYQIPITVKQAKQIITVLKKHPIDVGNPNHIKRLQNELKQIDPALYKKAEQILEPYKDHIDWP</sequence>
<protein>
    <recommendedName>
        <fullName evidence="3">DUF2624 domain-containing protein</fullName>
    </recommendedName>
</protein>
<dbReference type="OrthoDB" id="2969753at2"/>
<dbReference type="AlphaFoldDB" id="A0A2W0HCR8"/>
<comment type="caution">
    <text evidence="1">The sequence shown here is derived from an EMBL/GenBank/DDBJ whole genome shotgun (WGS) entry which is preliminary data.</text>
</comment>
<gene>
    <name evidence="1" type="ORF">CR205_08815</name>
</gene>
<name>A0A2W0HCR8_9BACI</name>